<evidence type="ECO:0000256" key="2">
    <source>
        <dbReference type="ARBA" id="ARBA00022723"/>
    </source>
</evidence>
<dbReference type="GO" id="GO:0051213">
    <property type="term" value="F:dioxygenase activity"/>
    <property type="evidence" value="ECO:0007669"/>
    <property type="project" value="UniProtKB-KW"/>
</dbReference>
<evidence type="ECO:0000259" key="5">
    <source>
        <dbReference type="PROSITE" id="PS51296"/>
    </source>
</evidence>
<keyword evidence="2" id="KW-0479">Metal-binding</keyword>
<reference evidence="6 7" key="1">
    <citation type="submission" date="2017-06" db="EMBL/GenBank/DDBJ databases">
        <authorList>
            <person name="Kim H.J."/>
            <person name="Triplett B.A."/>
        </authorList>
    </citation>
    <scope>NUCLEOTIDE SEQUENCE [LARGE SCALE GENOMIC DNA]</scope>
    <source>
        <strain evidence="6 7">MWH-VicM1</strain>
    </source>
</reference>
<evidence type="ECO:0000256" key="4">
    <source>
        <dbReference type="ARBA" id="ARBA00023014"/>
    </source>
</evidence>
<organism evidence="6 7">
    <name type="scientific">Polynucleobacter victoriensis</name>
    <dbReference type="NCBI Taxonomy" id="2049319"/>
    <lineage>
        <taxon>Bacteria</taxon>
        <taxon>Pseudomonadati</taxon>
        <taxon>Pseudomonadota</taxon>
        <taxon>Betaproteobacteria</taxon>
        <taxon>Burkholderiales</taxon>
        <taxon>Burkholderiaceae</taxon>
        <taxon>Polynucleobacter</taxon>
    </lineage>
</organism>
<feature type="domain" description="Rieske" evidence="5">
    <location>
        <begin position="38"/>
        <end position="142"/>
    </location>
</feature>
<evidence type="ECO:0000313" key="7">
    <source>
        <dbReference type="Proteomes" id="UP000197215"/>
    </source>
</evidence>
<dbReference type="InterPro" id="IPR017941">
    <property type="entry name" value="Rieske_2Fe-2S"/>
</dbReference>
<evidence type="ECO:0000313" key="6">
    <source>
        <dbReference type="EMBL" id="SNC59535.1"/>
    </source>
</evidence>
<keyword evidence="4" id="KW-0411">Iron-sulfur</keyword>
<dbReference type="OrthoDB" id="9794779at2"/>
<dbReference type="PANTHER" id="PTHR40261:SF1">
    <property type="entry name" value="RIESKE DOMAIN-CONTAINING PROTEIN"/>
    <property type="match status" value="1"/>
</dbReference>
<dbReference type="CDD" id="cd03467">
    <property type="entry name" value="Rieske"/>
    <property type="match status" value="1"/>
</dbReference>
<gene>
    <name evidence="6" type="ORF">SAMN06295916_0085</name>
</gene>
<keyword evidence="6" id="KW-0223">Dioxygenase</keyword>
<dbReference type="Pfam" id="PF00355">
    <property type="entry name" value="Rieske"/>
    <property type="match status" value="1"/>
</dbReference>
<dbReference type="SUPFAM" id="SSF50022">
    <property type="entry name" value="ISP domain"/>
    <property type="match status" value="1"/>
</dbReference>
<dbReference type="InterPro" id="IPR036922">
    <property type="entry name" value="Rieske_2Fe-2S_sf"/>
</dbReference>
<dbReference type="GO" id="GO:0046872">
    <property type="term" value="F:metal ion binding"/>
    <property type="evidence" value="ECO:0007669"/>
    <property type="project" value="UniProtKB-KW"/>
</dbReference>
<dbReference type="PANTHER" id="PTHR40261">
    <property type="match status" value="1"/>
</dbReference>
<dbReference type="EMBL" id="FYEX01000001">
    <property type="protein sequence ID" value="SNC59535.1"/>
    <property type="molecule type" value="Genomic_DNA"/>
</dbReference>
<dbReference type="GO" id="GO:0051537">
    <property type="term" value="F:2 iron, 2 sulfur cluster binding"/>
    <property type="evidence" value="ECO:0007669"/>
    <property type="project" value="UniProtKB-KW"/>
</dbReference>
<dbReference type="Proteomes" id="UP000197215">
    <property type="component" value="Unassembled WGS sequence"/>
</dbReference>
<dbReference type="PROSITE" id="PS51296">
    <property type="entry name" value="RIESKE"/>
    <property type="match status" value="1"/>
</dbReference>
<keyword evidence="3" id="KW-0408">Iron</keyword>
<keyword evidence="6" id="KW-0560">Oxidoreductase</keyword>
<dbReference type="AlphaFoldDB" id="A0A212T0K0"/>
<name>A0A212T0K0_9BURK</name>
<keyword evidence="7" id="KW-1185">Reference proteome</keyword>
<sequence>MSSTSENDSSSDDFEPLVQAGHVICSAEAVKDQDEGFRFMVRTSDIASKVGSVDHRIDETLPAFVIRYDGQVHAYLNRCAHVAMELDWQPGQFFTLDKTALICASHDAQYLPDTGECISGPCPHGATLIKLDIEEKDGKIFLCQAL</sequence>
<evidence type="ECO:0000256" key="3">
    <source>
        <dbReference type="ARBA" id="ARBA00023004"/>
    </source>
</evidence>
<dbReference type="Gene3D" id="2.102.10.10">
    <property type="entry name" value="Rieske [2Fe-2S] iron-sulphur domain"/>
    <property type="match status" value="1"/>
</dbReference>
<accession>A0A212T0K0</accession>
<evidence type="ECO:0000256" key="1">
    <source>
        <dbReference type="ARBA" id="ARBA00022714"/>
    </source>
</evidence>
<keyword evidence="1" id="KW-0001">2Fe-2S</keyword>
<dbReference type="RefSeq" id="WP_088811957.1">
    <property type="nucleotide sequence ID" value="NZ_FYEX01000001.1"/>
</dbReference>
<proteinExistence type="predicted"/>
<protein>
    <submittedName>
        <fullName evidence="6">Ferredoxin subunit of nitrite reductase or a ring-hydroxylating dioxygenase</fullName>
    </submittedName>
</protein>